<evidence type="ECO:0000313" key="3">
    <source>
        <dbReference type="Proteomes" id="UP000299102"/>
    </source>
</evidence>
<comment type="caution">
    <text evidence="2">The sequence shown here is derived from an EMBL/GenBank/DDBJ whole genome shotgun (WGS) entry which is preliminary data.</text>
</comment>
<organism evidence="2 3">
    <name type="scientific">Eumeta variegata</name>
    <name type="common">Bagworm moth</name>
    <name type="synonym">Eumeta japonica</name>
    <dbReference type="NCBI Taxonomy" id="151549"/>
    <lineage>
        <taxon>Eukaryota</taxon>
        <taxon>Metazoa</taxon>
        <taxon>Ecdysozoa</taxon>
        <taxon>Arthropoda</taxon>
        <taxon>Hexapoda</taxon>
        <taxon>Insecta</taxon>
        <taxon>Pterygota</taxon>
        <taxon>Neoptera</taxon>
        <taxon>Endopterygota</taxon>
        <taxon>Lepidoptera</taxon>
        <taxon>Glossata</taxon>
        <taxon>Ditrysia</taxon>
        <taxon>Tineoidea</taxon>
        <taxon>Psychidae</taxon>
        <taxon>Oiketicinae</taxon>
        <taxon>Eumeta</taxon>
    </lineage>
</organism>
<proteinExistence type="predicted"/>
<name>A0A4C1UC81_EUMVA</name>
<evidence type="ECO:0000256" key="1">
    <source>
        <dbReference type="SAM" id="MobiDB-lite"/>
    </source>
</evidence>
<protein>
    <submittedName>
        <fullName evidence="2">Uncharacterized protein</fullName>
    </submittedName>
</protein>
<feature type="region of interest" description="Disordered" evidence="1">
    <location>
        <begin position="66"/>
        <end position="90"/>
    </location>
</feature>
<dbReference type="Proteomes" id="UP000299102">
    <property type="component" value="Unassembled WGS sequence"/>
</dbReference>
<evidence type="ECO:0000313" key="2">
    <source>
        <dbReference type="EMBL" id="GBP23544.1"/>
    </source>
</evidence>
<reference evidence="2 3" key="1">
    <citation type="journal article" date="2019" name="Commun. Biol.">
        <title>The bagworm genome reveals a unique fibroin gene that provides high tensile strength.</title>
        <authorList>
            <person name="Kono N."/>
            <person name="Nakamura H."/>
            <person name="Ohtoshi R."/>
            <person name="Tomita M."/>
            <person name="Numata K."/>
            <person name="Arakawa K."/>
        </authorList>
    </citation>
    <scope>NUCLEOTIDE SEQUENCE [LARGE SCALE GENOMIC DNA]</scope>
</reference>
<gene>
    <name evidence="2" type="ORF">EVAR_12826_1</name>
</gene>
<feature type="compositionally biased region" description="Low complexity" evidence="1">
    <location>
        <begin position="66"/>
        <end position="75"/>
    </location>
</feature>
<sequence>MINHDPDRYPVLDSDSAPALDADLCYSRFLTRSRFNNGQQFRRCKATRNGASAAARRHTLLAAARARAASPALQRGASLAETRGFPHRSN</sequence>
<dbReference type="EMBL" id="BGZK01000151">
    <property type="protein sequence ID" value="GBP23544.1"/>
    <property type="molecule type" value="Genomic_DNA"/>
</dbReference>
<accession>A0A4C1UC81</accession>
<dbReference type="AlphaFoldDB" id="A0A4C1UC81"/>
<keyword evidence="3" id="KW-1185">Reference proteome</keyword>